<feature type="domain" description="Radical SAM core" evidence="10">
    <location>
        <begin position="15"/>
        <end position="240"/>
    </location>
</feature>
<keyword evidence="11" id="KW-0456">Lyase</keyword>
<comment type="similarity">
    <text evidence="2 9">Belongs to the organic radical-activating enzymes family.</text>
</comment>
<evidence type="ECO:0000313" key="12">
    <source>
        <dbReference type="EMBL" id="MSB72005.1"/>
    </source>
</evidence>
<dbReference type="EMBL" id="WKMO01000001">
    <property type="protein sequence ID" value="MSB72005.1"/>
    <property type="molecule type" value="Genomic_DNA"/>
</dbReference>
<keyword evidence="3 9" id="KW-0004">4Fe-4S</keyword>
<dbReference type="CDD" id="cd01335">
    <property type="entry name" value="Radical_SAM"/>
    <property type="match status" value="1"/>
</dbReference>
<dbReference type="GO" id="GO:0005737">
    <property type="term" value="C:cytoplasm"/>
    <property type="evidence" value="ECO:0007669"/>
    <property type="project" value="UniProtKB-SubCell"/>
</dbReference>
<keyword evidence="8 9" id="KW-0411">Iron-sulfur</keyword>
<comment type="function">
    <text evidence="9">Activation of pyruvate formate-lyase under anaerobic conditions by generation of an organic free radical, using S-adenosylmethionine and reduced flavodoxin as cosubstrates to produce 5'-deoxy-adenosine.</text>
</comment>
<dbReference type="EC" id="1.97.1.4" evidence="9"/>
<reference evidence="12 14" key="2">
    <citation type="journal article" date="2019" name="Nat. Med.">
        <title>A library of human gut bacterial isolates paired with longitudinal multiomics data enables mechanistic microbiome research.</title>
        <authorList>
            <person name="Poyet M."/>
            <person name="Groussin M."/>
            <person name="Gibbons S.M."/>
            <person name="Avila-Pacheco J."/>
            <person name="Jiang X."/>
            <person name="Kearney S.M."/>
            <person name="Perrotta A.R."/>
            <person name="Berdy B."/>
            <person name="Zhao S."/>
            <person name="Lieberman T.D."/>
            <person name="Swanson P.K."/>
            <person name="Smith M."/>
            <person name="Roesemann S."/>
            <person name="Alexander J.E."/>
            <person name="Rich S.A."/>
            <person name="Livny J."/>
            <person name="Vlamakis H."/>
            <person name="Clish C."/>
            <person name="Bullock K."/>
            <person name="Deik A."/>
            <person name="Scott J."/>
            <person name="Pierce K.A."/>
            <person name="Xavier R.J."/>
            <person name="Alm E.J."/>
        </authorList>
    </citation>
    <scope>NUCLEOTIDE SEQUENCE [LARGE SCALE GENOMIC DNA]</scope>
    <source>
        <strain evidence="12 14">BIOML-A20</strain>
    </source>
</reference>
<dbReference type="GO" id="GO:0043365">
    <property type="term" value="F:[formate-C-acetyltransferase]-activating enzyme activity"/>
    <property type="evidence" value="ECO:0007669"/>
    <property type="project" value="UniProtKB-UniRule"/>
</dbReference>
<accession>A0A173WDA8</accession>
<dbReference type="OrthoDB" id="9782387at2"/>
<proteinExistence type="inferred from homology"/>
<dbReference type="Proteomes" id="UP000095455">
    <property type="component" value="Unassembled WGS sequence"/>
</dbReference>
<dbReference type="GO" id="GO:0016829">
    <property type="term" value="F:lyase activity"/>
    <property type="evidence" value="ECO:0007669"/>
    <property type="project" value="UniProtKB-KW"/>
</dbReference>
<evidence type="ECO:0000256" key="6">
    <source>
        <dbReference type="ARBA" id="ARBA00023002"/>
    </source>
</evidence>
<keyword evidence="11" id="KW-0670">Pyruvate</keyword>
<evidence type="ECO:0000256" key="3">
    <source>
        <dbReference type="ARBA" id="ARBA00022485"/>
    </source>
</evidence>
<dbReference type="AlphaFoldDB" id="A0A173WDA8"/>
<dbReference type="InterPro" id="IPR034457">
    <property type="entry name" value="Organic_radical-activating"/>
</dbReference>
<evidence type="ECO:0000256" key="2">
    <source>
        <dbReference type="ARBA" id="ARBA00009777"/>
    </source>
</evidence>
<comment type="function">
    <text evidence="1">Activation of pyruvate formate-lyase 1 under anaerobic conditions by generation of an organic free radical, using S-adenosylmethionine and reduced flavodoxin as cosubstrates to produce 5'-deoxy-adenosine.</text>
</comment>
<dbReference type="SFLD" id="SFLDS00029">
    <property type="entry name" value="Radical_SAM"/>
    <property type="match status" value="1"/>
</dbReference>
<comment type="catalytic activity">
    <reaction evidence="9">
        <text>glycyl-[formate C-acetyltransferase] + reduced [flavodoxin] + S-adenosyl-L-methionine = glycin-2-yl radical-[formate C-acetyltransferase] + semiquinone [flavodoxin] + 5'-deoxyadenosine + L-methionine + H(+)</text>
        <dbReference type="Rhea" id="RHEA:19225"/>
        <dbReference type="Rhea" id="RHEA-COMP:10622"/>
        <dbReference type="Rhea" id="RHEA-COMP:12190"/>
        <dbReference type="Rhea" id="RHEA-COMP:12191"/>
        <dbReference type="Rhea" id="RHEA-COMP:14480"/>
        <dbReference type="ChEBI" id="CHEBI:15378"/>
        <dbReference type="ChEBI" id="CHEBI:17319"/>
        <dbReference type="ChEBI" id="CHEBI:29947"/>
        <dbReference type="ChEBI" id="CHEBI:32722"/>
        <dbReference type="ChEBI" id="CHEBI:57618"/>
        <dbReference type="ChEBI" id="CHEBI:57844"/>
        <dbReference type="ChEBI" id="CHEBI:59789"/>
        <dbReference type="ChEBI" id="CHEBI:140311"/>
        <dbReference type="EC" id="1.97.1.4"/>
    </reaction>
</comment>
<dbReference type="NCBIfam" id="TIGR02493">
    <property type="entry name" value="PFLA"/>
    <property type="match status" value="1"/>
</dbReference>
<comment type="caution">
    <text evidence="11">The sequence shown here is derived from an EMBL/GenBank/DDBJ whole genome shotgun (WGS) entry which is preliminary data.</text>
</comment>
<evidence type="ECO:0000256" key="9">
    <source>
        <dbReference type="RuleBase" id="RU362053"/>
    </source>
</evidence>
<gene>
    <name evidence="11" type="primary">pflA_1</name>
    <name evidence="12" type="synonym">pflA</name>
    <name evidence="11" type="ORF">ERS852380_00156</name>
    <name evidence="12" type="ORF">GKD70_01630</name>
</gene>
<evidence type="ECO:0000313" key="11">
    <source>
        <dbReference type="EMBL" id="CUN36966.1"/>
    </source>
</evidence>
<evidence type="ECO:0000313" key="13">
    <source>
        <dbReference type="Proteomes" id="UP000095455"/>
    </source>
</evidence>
<evidence type="ECO:0000256" key="8">
    <source>
        <dbReference type="ARBA" id="ARBA00023014"/>
    </source>
</evidence>
<keyword evidence="6 9" id="KW-0560">Oxidoreductase</keyword>
<comment type="subcellular location">
    <subcellularLocation>
        <location evidence="9">Cytoplasm</location>
    </subcellularLocation>
</comment>
<dbReference type="SFLD" id="SFLDG01066">
    <property type="entry name" value="organic_radical-activating_enz"/>
    <property type="match status" value="1"/>
</dbReference>
<protein>
    <recommendedName>
        <fullName evidence="9">Pyruvate formate-lyase-activating enzyme</fullName>
        <ecNumber evidence="9">1.97.1.4</ecNumber>
    </recommendedName>
</protein>
<dbReference type="InterPro" id="IPR012838">
    <property type="entry name" value="PFL1_activating"/>
</dbReference>
<keyword evidence="7 9" id="KW-0408">Iron</keyword>
<dbReference type="Gene3D" id="3.20.20.70">
    <property type="entry name" value="Aldolase class I"/>
    <property type="match status" value="1"/>
</dbReference>
<dbReference type="PROSITE" id="PS51918">
    <property type="entry name" value="RADICAL_SAM"/>
    <property type="match status" value="1"/>
</dbReference>
<dbReference type="InterPro" id="IPR007197">
    <property type="entry name" value="rSAM"/>
</dbReference>
<keyword evidence="9" id="KW-0963">Cytoplasm</keyword>
<dbReference type="Proteomes" id="UP000441609">
    <property type="component" value="Unassembled WGS sequence"/>
</dbReference>
<dbReference type="SUPFAM" id="SSF102114">
    <property type="entry name" value="Radical SAM enzymes"/>
    <property type="match status" value="1"/>
</dbReference>
<dbReference type="RefSeq" id="WP_005859713.1">
    <property type="nucleotide sequence ID" value="NZ_BQOC01000003.1"/>
</dbReference>
<dbReference type="GO" id="GO:0046872">
    <property type="term" value="F:metal ion binding"/>
    <property type="evidence" value="ECO:0007669"/>
    <property type="project" value="UniProtKB-UniRule"/>
</dbReference>
<reference evidence="11 13" key="1">
    <citation type="submission" date="2015-09" db="EMBL/GenBank/DDBJ databases">
        <authorList>
            <consortium name="Pathogen Informatics"/>
        </authorList>
    </citation>
    <scope>NUCLEOTIDE SEQUENCE [LARGE SCALE GENOMIC DNA]</scope>
    <source>
        <strain evidence="11 13">2789STDY5608822</strain>
    </source>
</reference>
<dbReference type="PANTHER" id="PTHR30352">
    <property type="entry name" value="PYRUVATE FORMATE-LYASE-ACTIVATING ENZYME"/>
    <property type="match status" value="1"/>
</dbReference>
<evidence type="ECO:0000256" key="4">
    <source>
        <dbReference type="ARBA" id="ARBA00022691"/>
    </source>
</evidence>
<sequence length="244" mass="27873">MIKGKIHSLESFGTVDGPGIRFVVFMQGCPLRCLYCHNPDTWNPKGKVKYQMTPGELLTEVLRYKSFIARGGVTVTGGEPLLQPEFLKEFFRLCQEQGLHTALDTSGFVCTSKAWEVLDYVDLVLLDIKTLNPDLHPLLAGVKQDNTLLFLDELERRGIDTWIRHVIVPGYTDNDEWLEALARYVSSYKVVRKVELLPYHTMGTYKYEQLGLDYPLKGVEPLSKERLDNAKAIFSRYKPENNKA</sequence>
<evidence type="ECO:0000256" key="5">
    <source>
        <dbReference type="ARBA" id="ARBA00022723"/>
    </source>
</evidence>
<comment type="cofactor">
    <cofactor evidence="9">
        <name>[4Fe-4S] cluster</name>
        <dbReference type="ChEBI" id="CHEBI:49883"/>
    </cofactor>
    <text evidence="9">Binds 1 [4Fe-4S] cluster. The cluster is coordinated with 3 cysteines and an exchangeable S-adenosyl-L-methionine.</text>
</comment>
<name>A0A173WDA8_PARDI</name>
<organism evidence="11 13">
    <name type="scientific">Parabacteroides distasonis</name>
    <dbReference type="NCBI Taxonomy" id="823"/>
    <lineage>
        <taxon>Bacteria</taxon>
        <taxon>Pseudomonadati</taxon>
        <taxon>Bacteroidota</taxon>
        <taxon>Bacteroidia</taxon>
        <taxon>Bacteroidales</taxon>
        <taxon>Tannerellaceae</taxon>
        <taxon>Parabacteroides</taxon>
    </lineage>
</organism>
<dbReference type="InterPro" id="IPR058240">
    <property type="entry name" value="rSAM_sf"/>
</dbReference>
<evidence type="ECO:0000256" key="7">
    <source>
        <dbReference type="ARBA" id="ARBA00023004"/>
    </source>
</evidence>
<evidence type="ECO:0000313" key="14">
    <source>
        <dbReference type="Proteomes" id="UP000441609"/>
    </source>
</evidence>
<dbReference type="EMBL" id="CYYK01000001">
    <property type="protein sequence ID" value="CUN36966.1"/>
    <property type="molecule type" value="Genomic_DNA"/>
</dbReference>
<dbReference type="GO" id="GO:0051539">
    <property type="term" value="F:4 iron, 4 sulfur cluster binding"/>
    <property type="evidence" value="ECO:0007669"/>
    <property type="project" value="UniProtKB-UniRule"/>
</dbReference>
<dbReference type="PROSITE" id="PS01087">
    <property type="entry name" value="RADICAL_ACTIVATING"/>
    <property type="match status" value="1"/>
</dbReference>
<keyword evidence="5 9" id="KW-0479">Metal-binding</keyword>
<dbReference type="PANTHER" id="PTHR30352:SF5">
    <property type="entry name" value="PYRUVATE FORMATE-LYASE 1-ACTIVATING ENZYME"/>
    <property type="match status" value="1"/>
</dbReference>
<keyword evidence="4 9" id="KW-0949">S-adenosyl-L-methionine</keyword>
<dbReference type="InterPro" id="IPR001989">
    <property type="entry name" value="Radical_activat_CS"/>
</dbReference>
<evidence type="ECO:0000259" key="10">
    <source>
        <dbReference type="PROSITE" id="PS51918"/>
    </source>
</evidence>
<dbReference type="Pfam" id="PF04055">
    <property type="entry name" value="Radical_SAM"/>
    <property type="match status" value="1"/>
</dbReference>
<evidence type="ECO:0000256" key="1">
    <source>
        <dbReference type="ARBA" id="ARBA00002918"/>
    </source>
</evidence>
<dbReference type="SFLD" id="SFLDG01067">
    <property type="entry name" value="SPASM/twitch_domain_containing"/>
    <property type="match status" value="1"/>
</dbReference>
<dbReference type="InterPro" id="IPR013785">
    <property type="entry name" value="Aldolase_TIM"/>
</dbReference>